<gene>
    <name evidence="2" type="ORF">RCC_03463</name>
</gene>
<name>A0A2D3V274_9PEZI</name>
<proteinExistence type="predicted"/>
<keyword evidence="1" id="KW-0812">Transmembrane</keyword>
<keyword evidence="3" id="KW-1185">Reference proteome</keyword>
<feature type="transmembrane region" description="Helical" evidence="1">
    <location>
        <begin position="88"/>
        <end position="106"/>
    </location>
</feature>
<keyword evidence="1" id="KW-1133">Transmembrane helix</keyword>
<dbReference type="EMBL" id="FJUY01000004">
    <property type="protein sequence ID" value="CZT17626.1"/>
    <property type="molecule type" value="Genomic_DNA"/>
</dbReference>
<evidence type="ECO:0000256" key="1">
    <source>
        <dbReference type="SAM" id="Phobius"/>
    </source>
</evidence>
<sequence>MSSAITNERFEDLPLDEQVRQRIAIAIWDMQERIPIGSLFIALYIRGNPPKKDDFHWVFYLHQEEHAGTKYHDTSSPKRWMARHRRRGYILNDFLLCVLIAIGKVLPGKFEDLERIMDSHNQAWNSIPGLSCRVWIWMVMQDLIKEEVVWSSGTIYELEAECLAFGNQYSEGASRNEQPRPVVVSASYM</sequence>
<dbReference type="AlphaFoldDB" id="A0A2D3V274"/>
<reference evidence="2 3" key="1">
    <citation type="submission" date="2016-03" db="EMBL/GenBank/DDBJ databases">
        <authorList>
            <person name="Ploux O."/>
        </authorList>
    </citation>
    <scope>NUCLEOTIDE SEQUENCE [LARGE SCALE GENOMIC DNA]</scope>
    <source>
        <strain evidence="2 3">URUG2</strain>
    </source>
</reference>
<dbReference type="OrthoDB" id="3016366at2759"/>
<dbReference type="Proteomes" id="UP000225277">
    <property type="component" value="Unassembled WGS sequence"/>
</dbReference>
<dbReference type="InterPro" id="IPR054208">
    <property type="entry name" value="DUF6914"/>
</dbReference>
<dbReference type="RefSeq" id="XP_023624517.1">
    <property type="nucleotide sequence ID" value="XM_023768749.1"/>
</dbReference>
<organism evidence="2 3">
    <name type="scientific">Ramularia collo-cygni</name>
    <dbReference type="NCBI Taxonomy" id="112498"/>
    <lineage>
        <taxon>Eukaryota</taxon>
        <taxon>Fungi</taxon>
        <taxon>Dikarya</taxon>
        <taxon>Ascomycota</taxon>
        <taxon>Pezizomycotina</taxon>
        <taxon>Dothideomycetes</taxon>
        <taxon>Dothideomycetidae</taxon>
        <taxon>Mycosphaerellales</taxon>
        <taxon>Mycosphaerellaceae</taxon>
        <taxon>Ramularia</taxon>
    </lineage>
</organism>
<dbReference type="GeneID" id="35598664"/>
<evidence type="ECO:0000313" key="2">
    <source>
        <dbReference type="EMBL" id="CZT17626.1"/>
    </source>
</evidence>
<protein>
    <submittedName>
        <fullName evidence="2">Uncharacterized protein</fullName>
    </submittedName>
</protein>
<evidence type="ECO:0000313" key="3">
    <source>
        <dbReference type="Proteomes" id="UP000225277"/>
    </source>
</evidence>
<accession>A0A2D3V274</accession>
<dbReference type="Pfam" id="PF21858">
    <property type="entry name" value="DUF6914"/>
    <property type="match status" value="1"/>
</dbReference>
<keyword evidence="1" id="KW-0472">Membrane</keyword>